<evidence type="ECO:0000313" key="2">
    <source>
        <dbReference type="Proteomes" id="UP000268192"/>
    </source>
</evidence>
<name>A0A3Q8XRG2_9HYPH</name>
<reference evidence="1 2" key="1">
    <citation type="submission" date="2018-09" db="EMBL/GenBank/DDBJ databases">
        <title>Marinorhizobium profundi gen. nov., sp. nov., isolated from a deep-sea sediment sample from the New Britain Trench and proposal of Marinorhizobiaceae fam. nov. in the order Rhizobiales of the class Alphaproteobacteria.</title>
        <authorList>
            <person name="Cao J."/>
        </authorList>
    </citation>
    <scope>NUCLEOTIDE SEQUENCE [LARGE SCALE GENOMIC DNA]</scope>
    <source>
        <strain evidence="1 2">WS11</strain>
    </source>
</reference>
<evidence type="ECO:0000313" key="1">
    <source>
        <dbReference type="EMBL" id="AZN72120.1"/>
    </source>
</evidence>
<dbReference type="KEGG" id="abaw:D5400_13310"/>
<keyword evidence="2" id="KW-1185">Reference proteome</keyword>
<sequence length="79" mass="8920">MPLEIDMTSDSFDKMVRFLVDDQAVSNDDIRAAIDELDEDLLTARYRSAPVPFERFRLRKVLRAVALERGVGCQSSNSG</sequence>
<dbReference type="Proteomes" id="UP000268192">
    <property type="component" value="Chromosome"/>
</dbReference>
<accession>A0A3Q8XRG2</accession>
<protein>
    <submittedName>
        <fullName evidence="1">Uncharacterized protein</fullName>
    </submittedName>
</protein>
<proteinExistence type="predicted"/>
<dbReference type="AlphaFoldDB" id="A0A3Q8XRG2"/>
<organism evidence="1 2">
    <name type="scientific">Georhizobium profundi</name>
    <dbReference type="NCBI Taxonomy" id="2341112"/>
    <lineage>
        <taxon>Bacteria</taxon>
        <taxon>Pseudomonadati</taxon>
        <taxon>Pseudomonadota</taxon>
        <taxon>Alphaproteobacteria</taxon>
        <taxon>Hyphomicrobiales</taxon>
        <taxon>Rhizobiaceae</taxon>
        <taxon>Georhizobium</taxon>
    </lineage>
</organism>
<dbReference type="EMBL" id="CP032509">
    <property type="protein sequence ID" value="AZN72120.1"/>
    <property type="molecule type" value="Genomic_DNA"/>
</dbReference>
<gene>
    <name evidence="1" type="ORF">D5400_13310</name>
</gene>